<dbReference type="AlphaFoldDB" id="A0A0S2FAW8"/>
<organism evidence="2 3">
    <name type="scientific">Lysobacter antibioticus</name>
    <dbReference type="NCBI Taxonomy" id="84531"/>
    <lineage>
        <taxon>Bacteria</taxon>
        <taxon>Pseudomonadati</taxon>
        <taxon>Pseudomonadota</taxon>
        <taxon>Gammaproteobacteria</taxon>
        <taxon>Lysobacterales</taxon>
        <taxon>Lysobacteraceae</taxon>
        <taxon>Lysobacter</taxon>
    </lineage>
</organism>
<evidence type="ECO:0000313" key="3">
    <source>
        <dbReference type="Proteomes" id="UP000060787"/>
    </source>
</evidence>
<dbReference type="KEGG" id="lab:LA76x_2563"/>
<dbReference type="STRING" id="84531.LA76x_2563"/>
<name>A0A0S2FAW8_LYSAN</name>
<keyword evidence="3" id="KW-1185">Reference proteome</keyword>
<feature type="region of interest" description="Disordered" evidence="1">
    <location>
        <begin position="1"/>
        <end position="45"/>
    </location>
</feature>
<reference evidence="2 3" key="1">
    <citation type="journal article" date="2015" name="BMC Genomics">
        <title>Comparative genomics and metabolic profiling of the genus Lysobacter.</title>
        <authorList>
            <person name="de Bruijn I."/>
            <person name="Cheng X."/>
            <person name="de Jager V."/>
            <person name="Exposito R.G."/>
            <person name="Watrous J."/>
            <person name="Patel N."/>
            <person name="Postma J."/>
            <person name="Dorrestein P.C."/>
            <person name="Kobayashi D."/>
            <person name="Raaijmakers J.M."/>
        </authorList>
    </citation>
    <scope>NUCLEOTIDE SEQUENCE [LARGE SCALE GENOMIC DNA]</scope>
    <source>
        <strain evidence="2 3">76</strain>
    </source>
</reference>
<gene>
    <name evidence="2" type="ORF">LA76x_2563</name>
</gene>
<feature type="compositionally biased region" description="Basic residues" evidence="1">
    <location>
        <begin position="32"/>
        <end position="45"/>
    </location>
</feature>
<accession>A0A0S2FAW8</accession>
<protein>
    <submittedName>
        <fullName evidence="2">Uncharacterized protein</fullName>
    </submittedName>
</protein>
<sequence>MFAISSLGSLRARHPRAGGDDGVKAHGQAQRPRPRAALPRRARGT</sequence>
<evidence type="ECO:0000256" key="1">
    <source>
        <dbReference type="SAM" id="MobiDB-lite"/>
    </source>
</evidence>
<dbReference type="PATRIC" id="fig|84531.8.peg.2572"/>
<proteinExistence type="predicted"/>
<dbReference type="Proteomes" id="UP000060787">
    <property type="component" value="Chromosome"/>
</dbReference>
<evidence type="ECO:0000313" key="2">
    <source>
        <dbReference type="EMBL" id="ALN80693.1"/>
    </source>
</evidence>
<dbReference type="EMBL" id="CP011129">
    <property type="protein sequence ID" value="ALN80693.1"/>
    <property type="molecule type" value="Genomic_DNA"/>
</dbReference>